<organism evidence="8 9">
    <name type="scientific">Cuneatibacter caecimuris</name>
    <dbReference type="NCBI Taxonomy" id="1796618"/>
    <lineage>
        <taxon>Bacteria</taxon>
        <taxon>Bacillati</taxon>
        <taxon>Bacillota</taxon>
        <taxon>Clostridia</taxon>
        <taxon>Lachnospirales</taxon>
        <taxon>Lachnospiraceae</taxon>
        <taxon>Cuneatibacter</taxon>
    </lineage>
</organism>
<evidence type="ECO:0000313" key="8">
    <source>
        <dbReference type="EMBL" id="RZT02122.1"/>
    </source>
</evidence>
<dbReference type="EC" id="3.1.26.-" evidence="6"/>
<dbReference type="InterPro" id="IPR008226">
    <property type="entry name" value="Mini3_fam"/>
</dbReference>
<gene>
    <name evidence="6" type="primary">mrnC</name>
    <name evidence="8" type="ORF">EV209_0228</name>
</gene>
<keyword evidence="6" id="KW-0460">Magnesium</keyword>
<evidence type="ECO:0000256" key="5">
    <source>
        <dbReference type="ARBA" id="ARBA00022801"/>
    </source>
</evidence>
<keyword evidence="6" id="KW-0699">rRNA-binding</keyword>
<evidence type="ECO:0000256" key="2">
    <source>
        <dbReference type="ARBA" id="ARBA00022552"/>
    </source>
</evidence>
<dbReference type="OrthoDB" id="46571at2"/>
<dbReference type="InterPro" id="IPR000999">
    <property type="entry name" value="RNase_III_dom"/>
</dbReference>
<reference evidence="8 9" key="1">
    <citation type="submission" date="2019-02" db="EMBL/GenBank/DDBJ databases">
        <title>Genomic Encyclopedia of Type Strains, Phase IV (KMG-IV): sequencing the most valuable type-strain genomes for metagenomic binning, comparative biology and taxonomic classification.</title>
        <authorList>
            <person name="Goeker M."/>
        </authorList>
    </citation>
    <scope>NUCLEOTIDE SEQUENCE [LARGE SCALE GENOMIC DNA]</scope>
    <source>
        <strain evidence="8 9">DSM 29486</strain>
    </source>
</reference>
<comment type="subcellular location">
    <subcellularLocation>
        <location evidence="6">Cytoplasm</location>
    </subcellularLocation>
</comment>
<keyword evidence="2 6" id="KW-0698">rRNA processing</keyword>
<protein>
    <recommendedName>
        <fullName evidence="6">Mini-ribonuclease 3</fullName>
        <shortName evidence="6">Mini-3</shortName>
        <shortName evidence="6">Mini-RNase 3</shortName>
        <ecNumber evidence="6">3.1.26.-</ecNumber>
    </recommendedName>
    <alternativeName>
        <fullName evidence="6">Mini-RNase III</fullName>
        <shortName evidence="6">Mini-III</shortName>
    </alternativeName>
</protein>
<dbReference type="SUPFAM" id="SSF69065">
    <property type="entry name" value="RNase III domain-like"/>
    <property type="match status" value="1"/>
</dbReference>
<keyword evidence="5 6" id="KW-0378">Hydrolase</keyword>
<accession>A0A4Q7PMJ4</accession>
<dbReference type="PANTHER" id="PTHR34276">
    <property type="entry name" value="MINI-RIBONUCLEASE 3"/>
    <property type="match status" value="1"/>
</dbReference>
<evidence type="ECO:0000256" key="4">
    <source>
        <dbReference type="ARBA" id="ARBA00022759"/>
    </source>
</evidence>
<name>A0A4Q7PMJ4_9FIRM</name>
<keyword evidence="3 6" id="KW-0540">Nuclease</keyword>
<evidence type="ECO:0000313" key="9">
    <source>
        <dbReference type="Proteomes" id="UP000292927"/>
    </source>
</evidence>
<comment type="function">
    <text evidence="6">Involved in correct processing of both the 5' and 3' ends of 23S rRNA precursor. Processes 30S rRNA precursor transcript even in absence of ribonuclease 3 (Rnc); Rnc processes 30S rRNA into smaller rRNA precursors.</text>
</comment>
<dbReference type="Proteomes" id="UP000292927">
    <property type="component" value="Unassembled WGS sequence"/>
</dbReference>
<dbReference type="GO" id="GO:0004525">
    <property type="term" value="F:ribonuclease III activity"/>
    <property type="evidence" value="ECO:0007669"/>
    <property type="project" value="InterPro"/>
</dbReference>
<evidence type="ECO:0000256" key="1">
    <source>
        <dbReference type="ARBA" id="ARBA00022517"/>
    </source>
</evidence>
<feature type="active site" evidence="6">
    <location>
        <position position="30"/>
    </location>
</feature>
<dbReference type="HAMAP" id="MF_01468">
    <property type="entry name" value="RNase_Mini_III"/>
    <property type="match status" value="1"/>
</dbReference>
<comment type="similarity">
    <text evidence="6">Belongs to the MrnC RNase family.</text>
</comment>
<dbReference type="PIRSF" id="PIRSF005520">
    <property type="entry name" value="UCP005520"/>
    <property type="match status" value="1"/>
</dbReference>
<sequence>MRADEIRAALGLPGMEAGEYSPLALAYLGDCVYELSVRIMVMSQGNRQVNKLNAAGSGWAKAPTQAKMIQLLMDGLSEEEQQVYRRGRNAKSATPAKHATLSEYSKATGFEALLGWLYLNGREERILELLQKGISAVRSEEGRGKFHEL</sequence>
<dbReference type="GO" id="GO:0006364">
    <property type="term" value="P:rRNA processing"/>
    <property type="evidence" value="ECO:0007669"/>
    <property type="project" value="UniProtKB-UniRule"/>
</dbReference>
<evidence type="ECO:0000256" key="3">
    <source>
        <dbReference type="ARBA" id="ARBA00022722"/>
    </source>
</evidence>
<comment type="cofactor">
    <cofactor evidence="6">
        <name>Mg(2+)</name>
        <dbReference type="ChEBI" id="CHEBI:18420"/>
    </cofactor>
</comment>
<keyword evidence="6" id="KW-0694">RNA-binding</keyword>
<keyword evidence="4 6" id="KW-0255">Endonuclease</keyword>
<comment type="caution">
    <text evidence="8">The sequence shown here is derived from an EMBL/GenBank/DDBJ whole genome shotgun (WGS) entry which is preliminary data.</text>
</comment>
<keyword evidence="1 6" id="KW-0690">Ribosome biogenesis</keyword>
<dbReference type="Gene3D" id="1.10.1520.10">
    <property type="entry name" value="Ribonuclease III domain"/>
    <property type="match status" value="1"/>
</dbReference>
<dbReference type="InterPro" id="IPR036389">
    <property type="entry name" value="RNase_III_sf"/>
</dbReference>
<evidence type="ECO:0000256" key="6">
    <source>
        <dbReference type="HAMAP-Rule" id="MF_01468"/>
    </source>
</evidence>
<evidence type="ECO:0000259" key="7">
    <source>
        <dbReference type="Pfam" id="PF00636"/>
    </source>
</evidence>
<dbReference type="GO" id="GO:0005737">
    <property type="term" value="C:cytoplasm"/>
    <property type="evidence" value="ECO:0007669"/>
    <property type="project" value="UniProtKB-SubCell"/>
</dbReference>
<keyword evidence="6" id="KW-0963">Cytoplasm</keyword>
<keyword evidence="9" id="KW-1185">Reference proteome</keyword>
<dbReference type="GO" id="GO:0019843">
    <property type="term" value="F:rRNA binding"/>
    <property type="evidence" value="ECO:0007669"/>
    <property type="project" value="UniProtKB-UniRule"/>
</dbReference>
<dbReference type="EMBL" id="SGXF01000001">
    <property type="protein sequence ID" value="RZT02122.1"/>
    <property type="molecule type" value="Genomic_DNA"/>
</dbReference>
<dbReference type="PANTHER" id="PTHR34276:SF1">
    <property type="entry name" value="MINI-RIBONUCLEASE 3"/>
    <property type="match status" value="1"/>
</dbReference>
<dbReference type="RefSeq" id="WP_130432220.1">
    <property type="nucleotide sequence ID" value="NZ_SGXF01000001.1"/>
</dbReference>
<proteinExistence type="inferred from homology"/>
<comment type="subunit">
    <text evidence="6">Homodimer.</text>
</comment>
<dbReference type="Pfam" id="PF00636">
    <property type="entry name" value="Ribonuclease_3"/>
    <property type="match status" value="1"/>
</dbReference>
<dbReference type="AlphaFoldDB" id="A0A4Q7PMJ4"/>
<feature type="domain" description="RNase III" evidence="7">
    <location>
        <begin position="24"/>
        <end position="121"/>
    </location>
</feature>